<dbReference type="EMBL" id="JBHMBE010000004">
    <property type="protein sequence ID" value="MFB9646743.1"/>
    <property type="molecule type" value="Genomic_DNA"/>
</dbReference>
<feature type="region of interest" description="Disordered" evidence="1">
    <location>
        <begin position="209"/>
        <end position="230"/>
    </location>
</feature>
<name>A0ABV5T2B8_9MICO</name>
<dbReference type="SUPFAM" id="SSF51735">
    <property type="entry name" value="NAD(P)-binding Rossmann-fold domains"/>
    <property type="match status" value="1"/>
</dbReference>
<evidence type="ECO:0000313" key="4">
    <source>
        <dbReference type="Proteomes" id="UP001589611"/>
    </source>
</evidence>
<reference evidence="3 4" key="1">
    <citation type="submission" date="2024-09" db="EMBL/GenBank/DDBJ databases">
        <authorList>
            <person name="Sun Q."/>
            <person name="Mori K."/>
        </authorList>
    </citation>
    <scope>NUCLEOTIDE SEQUENCE [LARGE SCALE GENOMIC DNA]</scope>
    <source>
        <strain evidence="3 4">JCM 1342</strain>
    </source>
</reference>
<keyword evidence="4" id="KW-1185">Reference proteome</keyword>
<dbReference type="PANTHER" id="PTHR12126">
    <property type="entry name" value="NADH-UBIQUINONE OXIDOREDUCTASE 39 KDA SUBUNIT-RELATED"/>
    <property type="match status" value="1"/>
</dbReference>
<dbReference type="Gene3D" id="3.40.50.720">
    <property type="entry name" value="NAD(P)-binding Rossmann-like Domain"/>
    <property type="match status" value="1"/>
</dbReference>
<dbReference type="Pfam" id="PF13460">
    <property type="entry name" value="NAD_binding_10"/>
    <property type="match status" value="1"/>
</dbReference>
<evidence type="ECO:0000259" key="2">
    <source>
        <dbReference type="Pfam" id="PF13460"/>
    </source>
</evidence>
<protein>
    <submittedName>
        <fullName evidence="3">SDR family oxidoreductase</fullName>
    </submittedName>
</protein>
<accession>A0ABV5T2B8</accession>
<dbReference type="Proteomes" id="UP001589611">
    <property type="component" value="Unassembled WGS sequence"/>
</dbReference>
<sequence length="254" mass="27042">MRIAVAGGTGHVGTHVAEQARVRGHEVIVLARSAGVDLAADAGLTETLRGVDAVIDVVNVTTLDADEAVRFFEATTHTLLAAEREAGVGHHVALSIVGVDRAPYGYYAGKLAQERAIARGDVPWTVVRATQFHEFAEQIYERAKIGPVHVAPMMRTQPIAAREVAAHLVTLAEGAPAGRAPDLAGPREERLADMVRGFARKNGSRAWIPAVPLPGPSGRAQRDGSLLPGPGALLGTQTYAEWLTSLPAQQRRRR</sequence>
<evidence type="ECO:0000313" key="3">
    <source>
        <dbReference type="EMBL" id="MFB9646743.1"/>
    </source>
</evidence>
<organism evidence="3 4">
    <name type="scientific">Microbacterium terregens</name>
    <dbReference type="NCBI Taxonomy" id="69363"/>
    <lineage>
        <taxon>Bacteria</taxon>
        <taxon>Bacillati</taxon>
        <taxon>Actinomycetota</taxon>
        <taxon>Actinomycetes</taxon>
        <taxon>Micrococcales</taxon>
        <taxon>Microbacteriaceae</taxon>
        <taxon>Microbacterium</taxon>
    </lineage>
</organism>
<gene>
    <name evidence="3" type="ORF">ACFFPJ_13155</name>
</gene>
<feature type="domain" description="NAD(P)-binding" evidence="2">
    <location>
        <begin position="7"/>
        <end position="171"/>
    </location>
</feature>
<dbReference type="InterPro" id="IPR051207">
    <property type="entry name" value="ComplexI_NDUFA9_subunit"/>
</dbReference>
<dbReference type="RefSeq" id="WP_344715249.1">
    <property type="nucleotide sequence ID" value="NZ_BAAAWH010000001.1"/>
</dbReference>
<dbReference type="InterPro" id="IPR036291">
    <property type="entry name" value="NAD(P)-bd_dom_sf"/>
</dbReference>
<dbReference type="InterPro" id="IPR016040">
    <property type="entry name" value="NAD(P)-bd_dom"/>
</dbReference>
<dbReference type="PANTHER" id="PTHR12126:SF11">
    <property type="entry name" value="NADH DEHYDROGENASE [UBIQUINONE] 1 ALPHA SUBCOMPLEX SUBUNIT 9, MITOCHONDRIAL"/>
    <property type="match status" value="1"/>
</dbReference>
<evidence type="ECO:0000256" key="1">
    <source>
        <dbReference type="SAM" id="MobiDB-lite"/>
    </source>
</evidence>
<proteinExistence type="predicted"/>
<comment type="caution">
    <text evidence="3">The sequence shown here is derived from an EMBL/GenBank/DDBJ whole genome shotgun (WGS) entry which is preliminary data.</text>
</comment>